<dbReference type="AlphaFoldDB" id="A0A699XPM5"/>
<dbReference type="EMBL" id="BKCJ011858300">
    <property type="protein sequence ID" value="GFD58851.1"/>
    <property type="molecule type" value="Genomic_DNA"/>
</dbReference>
<reference evidence="1" key="1">
    <citation type="journal article" date="2019" name="Sci. Rep.">
        <title>Draft genome of Tanacetum cinerariifolium, the natural source of mosquito coil.</title>
        <authorList>
            <person name="Yamashiro T."/>
            <person name="Shiraishi A."/>
            <person name="Satake H."/>
            <person name="Nakayama K."/>
        </authorList>
    </citation>
    <scope>NUCLEOTIDE SEQUENCE</scope>
</reference>
<proteinExistence type="predicted"/>
<accession>A0A699XPM5</accession>
<sequence length="83" mass="8385">AGHGCHLADVLGREVAGAGVHVVDNHAINTHRRIGAGVVGVARVEALGQLVPLPDAGARVAALHGAILVVPVVEQPEIDVRVA</sequence>
<protein>
    <submittedName>
        <fullName evidence="1">Uncharacterized protein</fullName>
    </submittedName>
</protein>
<feature type="non-terminal residue" evidence="1">
    <location>
        <position position="1"/>
    </location>
</feature>
<comment type="caution">
    <text evidence="1">The sequence shown here is derived from an EMBL/GenBank/DDBJ whole genome shotgun (WGS) entry which is preliminary data.</text>
</comment>
<evidence type="ECO:0000313" key="1">
    <source>
        <dbReference type="EMBL" id="GFD58851.1"/>
    </source>
</evidence>
<name>A0A699XPM5_TANCI</name>
<organism evidence="1">
    <name type="scientific">Tanacetum cinerariifolium</name>
    <name type="common">Dalmatian daisy</name>
    <name type="synonym">Chrysanthemum cinerariifolium</name>
    <dbReference type="NCBI Taxonomy" id="118510"/>
    <lineage>
        <taxon>Eukaryota</taxon>
        <taxon>Viridiplantae</taxon>
        <taxon>Streptophyta</taxon>
        <taxon>Embryophyta</taxon>
        <taxon>Tracheophyta</taxon>
        <taxon>Spermatophyta</taxon>
        <taxon>Magnoliopsida</taxon>
        <taxon>eudicotyledons</taxon>
        <taxon>Gunneridae</taxon>
        <taxon>Pentapetalae</taxon>
        <taxon>asterids</taxon>
        <taxon>campanulids</taxon>
        <taxon>Asterales</taxon>
        <taxon>Asteraceae</taxon>
        <taxon>Asteroideae</taxon>
        <taxon>Anthemideae</taxon>
        <taxon>Anthemidinae</taxon>
        <taxon>Tanacetum</taxon>
    </lineage>
</organism>
<feature type="non-terminal residue" evidence="1">
    <location>
        <position position="83"/>
    </location>
</feature>
<gene>
    <name evidence="1" type="ORF">Tci_930820</name>
</gene>